<comment type="caution">
    <text evidence="1">The sequence shown here is derived from an EMBL/GenBank/DDBJ whole genome shotgun (WGS) entry which is preliminary data.</text>
</comment>
<evidence type="ECO:0000313" key="2">
    <source>
        <dbReference type="Proteomes" id="UP000699042"/>
    </source>
</evidence>
<evidence type="ECO:0000313" key="1">
    <source>
        <dbReference type="EMBL" id="KAG7055845.1"/>
    </source>
</evidence>
<keyword evidence="2" id="KW-1185">Reference proteome</keyword>
<name>A0A9P7RE43_9PEZI</name>
<sequence length="86" mass="9786">SKLTCSKSPYGCDVPHYYLATKDSVPHAKPDVQTLRMDAIRASNQPVEPYSLLTLPLEVREQIYGYLIHQGDRQPKIHVEISTFDD</sequence>
<gene>
    <name evidence="1" type="ORF">JMJ77_008296</name>
</gene>
<accession>A0A9P7RE43</accession>
<proteinExistence type="predicted"/>
<dbReference type="Proteomes" id="UP000699042">
    <property type="component" value="Unassembled WGS sequence"/>
</dbReference>
<feature type="non-terminal residue" evidence="1">
    <location>
        <position position="86"/>
    </location>
</feature>
<feature type="non-terminal residue" evidence="1">
    <location>
        <position position="1"/>
    </location>
</feature>
<dbReference type="AlphaFoldDB" id="A0A9P7RE43"/>
<dbReference type="EMBL" id="JAESDN010000002">
    <property type="protein sequence ID" value="KAG7055845.1"/>
    <property type="molecule type" value="Genomic_DNA"/>
</dbReference>
<protein>
    <submittedName>
        <fullName evidence="1">Uncharacterized protein</fullName>
    </submittedName>
</protein>
<organism evidence="1 2">
    <name type="scientific">Colletotrichum scovillei</name>
    <dbReference type="NCBI Taxonomy" id="1209932"/>
    <lineage>
        <taxon>Eukaryota</taxon>
        <taxon>Fungi</taxon>
        <taxon>Dikarya</taxon>
        <taxon>Ascomycota</taxon>
        <taxon>Pezizomycotina</taxon>
        <taxon>Sordariomycetes</taxon>
        <taxon>Hypocreomycetidae</taxon>
        <taxon>Glomerellales</taxon>
        <taxon>Glomerellaceae</taxon>
        <taxon>Colletotrichum</taxon>
        <taxon>Colletotrichum acutatum species complex</taxon>
    </lineage>
</organism>
<reference evidence="1" key="1">
    <citation type="submission" date="2021-05" db="EMBL/GenBank/DDBJ databases">
        <title>Comparative genomics of three Colletotrichum scovillei strains and genetic complementation revealed genes involved fungal growth and virulence on chili pepper.</title>
        <authorList>
            <person name="Hsieh D.-K."/>
            <person name="Chuang S.-C."/>
            <person name="Chen C.-Y."/>
            <person name="Chao Y.-T."/>
            <person name="Lu M.-Y.J."/>
            <person name="Lee M.-H."/>
            <person name="Shih M.-C."/>
        </authorList>
    </citation>
    <scope>NUCLEOTIDE SEQUENCE</scope>
    <source>
        <strain evidence="1">Coll-153</strain>
    </source>
</reference>